<accession>E5R4T4</accession>
<feature type="compositionally biased region" description="Low complexity" evidence="1">
    <location>
        <begin position="151"/>
        <end position="170"/>
    </location>
</feature>
<organism evidence="4">
    <name type="scientific">Leptosphaeria maculans (strain JN3 / isolate v23.1.3 / race Av1-4-5-6-7-8)</name>
    <name type="common">Blackleg fungus</name>
    <name type="synonym">Phoma lingam</name>
    <dbReference type="NCBI Taxonomy" id="985895"/>
    <lineage>
        <taxon>Eukaryota</taxon>
        <taxon>Fungi</taxon>
        <taxon>Dikarya</taxon>
        <taxon>Ascomycota</taxon>
        <taxon>Pezizomycotina</taxon>
        <taxon>Dothideomycetes</taxon>
        <taxon>Pleosporomycetidae</taxon>
        <taxon>Pleosporales</taxon>
        <taxon>Pleosporineae</taxon>
        <taxon>Leptosphaeriaceae</taxon>
        <taxon>Plenodomus</taxon>
        <taxon>Plenodomus lingam/Leptosphaeria maculans species complex</taxon>
    </lineage>
</organism>
<dbReference type="STRING" id="985895.E5R4T4"/>
<dbReference type="OrthoDB" id="3923593at2759"/>
<dbReference type="Proteomes" id="UP000002668">
    <property type="component" value="Genome"/>
</dbReference>
<protein>
    <submittedName>
        <fullName evidence="3">Predicted protein</fullName>
    </submittedName>
</protein>
<feature type="compositionally biased region" description="Low complexity" evidence="1">
    <location>
        <begin position="48"/>
        <end position="62"/>
    </location>
</feature>
<keyword evidence="4" id="KW-1185">Reference proteome</keyword>
<feature type="compositionally biased region" description="Polar residues" evidence="1">
    <location>
        <begin position="107"/>
        <end position="122"/>
    </location>
</feature>
<dbReference type="InParanoid" id="E5R4T4"/>
<feature type="compositionally biased region" description="Low complexity" evidence="1">
    <location>
        <begin position="126"/>
        <end position="143"/>
    </location>
</feature>
<evidence type="ECO:0000313" key="3">
    <source>
        <dbReference type="EMBL" id="CBX92207.1"/>
    </source>
</evidence>
<dbReference type="VEuPathDB" id="FungiDB:LEMA_P049130.1"/>
<dbReference type="AlphaFoldDB" id="E5R4T4"/>
<gene>
    <name evidence="3" type="ORF">LEMA_P049130.1</name>
</gene>
<dbReference type="HOGENOM" id="CLU_1415419_0_0_1"/>
<feature type="region of interest" description="Disordered" evidence="1">
    <location>
        <begin position="35"/>
        <end position="192"/>
    </location>
</feature>
<evidence type="ECO:0000313" key="4">
    <source>
        <dbReference type="Proteomes" id="UP000002668"/>
    </source>
</evidence>
<evidence type="ECO:0000256" key="1">
    <source>
        <dbReference type="SAM" id="MobiDB-lite"/>
    </source>
</evidence>
<sequence length="192" mass="19190">MSPLALRVVLLLDLLVVPLLHQLVVRVRETVYVTKGSAPSPTPSADKPATPENETPEAEYPASSQVPSGALATPTPLYPTGNNGTFPGGPTGFMTSTKPTYPIGTGVPSQPSETSQLPTFSIVTDAGTPVAPTPSPAASSTASGGYGNGYPAVPAVPEAASSASSVKASPSPTPADFSGNGGYGTDNYGAGY</sequence>
<evidence type="ECO:0000256" key="2">
    <source>
        <dbReference type="SAM" id="SignalP"/>
    </source>
</evidence>
<keyword evidence="2" id="KW-0732">Signal</keyword>
<feature type="chain" id="PRO_5003198367" evidence="2">
    <location>
        <begin position="22"/>
        <end position="192"/>
    </location>
</feature>
<name>E5R4T4_LEPMJ</name>
<proteinExistence type="predicted"/>
<feature type="signal peptide" evidence="2">
    <location>
        <begin position="1"/>
        <end position="21"/>
    </location>
</feature>
<reference evidence="4" key="1">
    <citation type="journal article" date="2011" name="Nat. Commun.">
        <title>Effector diversification within compartments of the Leptosphaeria maculans genome affected by Repeat-Induced Point mutations.</title>
        <authorList>
            <person name="Rouxel T."/>
            <person name="Grandaubert J."/>
            <person name="Hane J.K."/>
            <person name="Hoede C."/>
            <person name="van de Wouw A.P."/>
            <person name="Couloux A."/>
            <person name="Dominguez V."/>
            <person name="Anthouard V."/>
            <person name="Bally P."/>
            <person name="Bourras S."/>
            <person name="Cozijnsen A.J."/>
            <person name="Ciuffetti L.M."/>
            <person name="Degrave A."/>
            <person name="Dilmaghani A."/>
            <person name="Duret L."/>
            <person name="Fudal I."/>
            <person name="Goodwin S.B."/>
            <person name="Gout L."/>
            <person name="Glaser N."/>
            <person name="Linglin J."/>
            <person name="Kema G.H.J."/>
            <person name="Lapalu N."/>
            <person name="Lawrence C.B."/>
            <person name="May K."/>
            <person name="Meyer M."/>
            <person name="Ollivier B."/>
            <person name="Poulain J."/>
            <person name="Schoch C.L."/>
            <person name="Simon A."/>
            <person name="Spatafora J.W."/>
            <person name="Stachowiak A."/>
            <person name="Turgeon B.G."/>
            <person name="Tyler B.M."/>
            <person name="Vincent D."/>
            <person name="Weissenbach J."/>
            <person name="Amselem J."/>
            <person name="Quesneville H."/>
            <person name="Oliver R.P."/>
            <person name="Wincker P."/>
            <person name="Balesdent M.-H."/>
            <person name="Howlett B.J."/>
        </authorList>
    </citation>
    <scope>NUCLEOTIDE SEQUENCE [LARGE SCALE GENOMIC DNA]</scope>
    <source>
        <strain evidence="4">JN3 / isolate v23.1.3 / race Av1-4-5-6-7-8</strain>
    </source>
</reference>
<dbReference type="EMBL" id="FP929083">
    <property type="protein sequence ID" value="CBX92207.1"/>
    <property type="molecule type" value="Genomic_DNA"/>
</dbReference>
<feature type="compositionally biased region" description="Gly residues" evidence="1">
    <location>
        <begin position="179"/>
        <end position="192"/>
    </location>
</feature>